<evidence type="ECO:0000256" key="6">
    <source>
        <dbReference type="ARBA" id="ARBA00023306"/>
    </source>
</evidence>
<dbReference type="Gene3D" id="3.40.50.300">
    <property type="entry name" value="P-loop containing nucleotide triphosphate hydrolases"/>
    <property type="match status" value="1"/>
</dbReference>
<dbReference type="CDD" id="cd01850">
    <property type="entry name" value="CDC_Septin"/>
    <property type="match status" value="1"/>
</dbReference>
<comment type="similarity">
    <text evidence="7">Belongs to the TRAFAC class TrmE-Era-EngA-EngB-Septin-like GTPase superfamily. Septin GTPase family.</text>
</comment>
<feature type="domain" description="Septin-type G" evidence="8">
    <location>
        <begin position="117"/>
        <end position="390"/>
    </location>
</feature>
<keyword evidence="3" id="KW-0132">Cell division</keyword>
<sequence>MLIHVSVHRSPPPPPPATLYYEHWVNLRARSQSLHLPLFTTSIKHERNHGNVPLTQLLRHKGAALTQQAEGRPLSSCYRFTRSLLLTSFLCLIVFQEKEYVGFATLPNQVHRKSVKKGFDFTLMVAGESGLGKSTLVNSLFLTDLHKDRKLLNAEERISQTVEITKHTVDIEEKGVKLKLTIVDTPGFGDAVNNTECWRPVTDYINLQFEQYFRDESGLNRKNIQDNRVHCCLYFIPPFGHGLRPVDIEFMKALQDKVNVVPLIAKADCLTPTEIKKLKERLREEIDKYGIKIYQFPDCDSDEDEEFKQQDKELKESTPFAVIGSNTVVEARGQRVRGRLYPWGIVEVENPSHCDFVKLRTMLIRTHMHDLKDITSDGHYENYRAQCIQTMTSKMNADKRVESPIPILPLSTPDVETEKLIKMKDEELRRMQQMLQKMQQQMHEQDL</sequence>
<dbReference type="GO" id="GO:0005737">
    <property type="term" value="C:cytoplasm"/>
    <property type="evidence" value="ECO:0007669"/>
    <property type="project" value="UniProtKB-SubCell"/>
</dbReference>
<keyword evidence="5 7" id="KW-0342">GTP-binding</keyword>
<dbReference type="InParanoid" id="A0A4W6FA77"/>
<dbReference type="InterPro" id="IPR030379">
    <property type="entry name" value="G_SEPTIN_dom"/>
</dbReference>
<dbReference type="STRING" id="8187.ENSLCAP00010047433"/>
<dbReference type="InterPro" id="IPR016491">
    <property type="entry name" value="Septin"/>
</dbReference>
<dbReference type="GeneTree" id="ENSGT00940000159913"/>
<dbReference type="AlphaFoldDB" id="A0A4W6FA77"/>
<organism evidence="9 10">
    <name type="scientific">Lates calcarifer</name>
    <name type="common">Barramundi</name>
    <name type="synonym">Holocentrus calcarifer</name>
    <dbReference type="NCBI Taxonomy" id="8187"/>
    <lineage>
        <taxon>Eukaryota</taxon>
        <taxon>Metazoa</taxon>
        <taxon>Chordata</taxon>
        <taxon>Craniata</taxon>
        <taxon>Vertebrata</taxon>
        <taxon>Euteleostomi</taxon>
        <taxon>Actinopterygii</taxon>
        <taxon>Neopterygii</taxon>
        <taxon>Teleostei</taxon>
        <taxon>Neoteleostei</taxon>
        <taxon>Acanthomorphata</taxon>
        <taxon>Carangaria</taxon>
        <taxon>Carangaria incertae sedis</taxon>
        <taxon>Centropomidae</taxon>
        <taxon>Lates</taxon>
    </lineage>
</organism>
<evidence type="ECO:0000256" key="5">
    <source>
        <dbReference type="ARBA" id="ARBA00023134"/>
    </source>
</evidence>
<gene>
    <name evidence="9" type="primary">SEPTIN5</name>
    <name evidence="9" type="synonym">septin5b</name>
</gene>
<keyword evidence="10" id="KW-1185">Reference proteome</keyword>
<accession>A0A4W6FA77</accession>
<evidence type="ECO:0000313" key="10">
    <source>
        <dbReference type="Proteomes" id="UP000314980"/>
    </source>
</evidence>
<evidence type="ECO:0000256" key="4">
    <source>
        <dbReference type="ARBA" id="ARBA00022741"/>
    </source>
</evidence>
<keyword evidence="4 7" id="KW-0547">Nucleotide-binding</keyword>
<reference evidence="9" key="2">
    <citation type="submission" date="2025-08" db="UniProtKB">
        <authorList>
            <consortium name="Ensembl"/>
        </authorList>
    </citation>
    <scope>IDENTIFICATION</scope>
</reference>
<dbReference type="PROSITE" id="PS51719">
    <property type="entry name" value="G_SEPTIN"/>
    <property type="match status" value="1"/>
</dbReference>
<evidence type="ECO:0000313" key="9">
    <source>
        <dbReference type="Ensembl" id="ENSLCAP00010047433.1"/>
    </source>
</evidence>
<name>A0A4W6FA77_LATCA</name>
<keyword evidence="2" id="KW-0963">Cytoplasm</keyword>
<evidence type="ECO:0000256" key="7">
    <source>
        <dbReference type="RuleBase" id="RU004560"/>
    </source>
</evidence>
<dbReference type="SUPFAM" id="SSF52540">
    <property type="entry name" value="P-loop containing nucleoside triphosphate hydrolases"/>
    <property type="match status" value="1"/>
</dbReference>
<protein>
    <submittedName>
        <fullName evidence="9">Septin 5</fullName>
    </submittedName>
</protein>
<dbReference type="PANTHER" id="PTHR18884">
    <property type="entry name" value="SEPTIN"/>
    <property type="match status" value="1"/>
</dbReference>
<dbReference type="GO" id="GO:0051301">
    <property type="term" value="P:cell division"/>
    <property type="evidence" value="ECO:0007669"/>
    <property type="project" value="UniProtKB-KW"/>
</dbReference>
<comment type="subcellular location">
    <subcellularLocation>
        <location evidence="1">Cytoplasm</location>
    </subcellularLocation>
</comment>
<evidence type="ECO:0000256" key="2">
    <source>
        <dbReference type="ARBA" id="ARBA00022490"/>
    </source>
</evidence>
<keyword evidence="6" id="KW-0131">Cell cycle</keyword>
<dbReference type="GO" id="GO:0005525">
    <property type="term" value="F:GTP binding"/>
    <property type="evidence" value="ECO:0007669"/>
    <property type="project" value="UniProtKB-KW"/>
</dbReference>
<reference evidence="10" key="1">
    <citation type="submission" date="2015-09" db="EMBL/GenBank/DDBJ databases">
        <authorList>
            <person name="Sai Rama Sridatta P."/>
        </authorList>
    </citation>
    <scope>NUCLEOTIDE SEQUENCE [LARGE SCALE GENOMIC DNA]</scope>
</reference>
<reference evidence="9" key="3">
    <citation type="submission" date="2025-09" db="UniProtKB">
        <authorList>
            <consortium name="Ensembl"/>
        </authorList>
    </citation>
    <scope>IDENTIFICATION</scope>
</reference>
<dbReference type="Proteomes" id="UP000314980">
    <property type="component" value="Unassembled WGS sequence"/>
</dbReference>
<evidence type="ECO:0000256" key="3">
    <source>
        <dbReference type="ARBA" id="ARBA00022618"/>
    </source>
</evidence>
<evidence type="ECO:0000256" key="1">
    <source>
        <dbReference type="ARBA" id="ARBA00004496"/>
    </source>
</evidence>
<proteinExistence type="inferred from homology"/>
<dbReference type="Pfam" id="PF00735">
    <property type="entry name" value="Septin"/>
    <property type="match status" value="1"/>
</dbReference>
<dbReference type="InterPro" id="IPR027417">
    <property type="entry name" value="P-loop_NTPase"/>
</dbReference>
<dbReference type="Ensembl" id="ENSLCAT00010048597.1">
    <property type="protein sequence ID" value="ENSLCAP00010047433.1"/>
    <property type="gene ID" value="ENSLCAG00010021983.1"/>
</dbReference>
<evidence type="ECO:0000259" key="8">
    <source>
        <dbReference type="PROSITE" id="PS51719"/>
    </source>
</evidence>
<dbReference type="FunFam" id="3.40.50.300:FF:000064">
    <property type="entry name" value="Septin 4"/>
    <property type="match status" value="1"/>
</dbReference>